<feature type="binding site" evidence="8">
    <location>
        <begin position="147"/>
        <end position="150"/>
    </location>
    <ligand>
        <name>ATP</name>
        <dbReference type="ChEBI" id="CHEBI:30616"/>
    </ligand>
</feature>
<dbReference type="GO" id="GO:0005524">
    <property type="term" value="F:ATP binding"/>
    <property type="evidence" value="ECO:0007669"/>
    <property type="project" value="UniProtKB-KW"/>
</dbReference>
<comment type="pathway">
    <text evidence="1 8">Cofactor biosynthesis; (R)-pantothenate biosynthesis; (R)-pantothenate from (R)-pantoate and beta-alanine: step 1/1.</text>
</comment>
<dbReference type="SUPFAM" id="SSF52374">
    <property type="entry name" value="Nucleotidylyl transferase"/>
    <property type="match status" value="1"/>
</dbReference>
<dbReference type="PANTHER" id="PTHR21299:SF1">
    <property type="entry name" value="PANTOATE--BETA-ALANINE LIGASE"/>
    <property type="match status" value="1"/>
</dbReference>
<evidence type="ECO:0000313" key="9">
    <source>
        <dbReference type="EMBL" id="MBB4006120.1"/>
    </source>
</evidence>
<keyword evidence="6 8" id="KW-0067">ATP-binding</keyword>
<dbReference type="EMBL" id="JACIED010000001">
    <property type="protein sequence ID" value="MBB4006120.1"/>
    <property type="molecule type" value="Genomic_DNA"/>
</dbReference>
<dbReference type="NCBIfam" id="TIGR00018">
    <property type="entry name" value="panC"/>
    <property type="match status" value="1"/>
</dbReference>
<evidence type="ECO:0000256" key="4">
    <source>
        <dbReference type="ARBA" id="ARBA00022655"/>
    </source>
</evidence>
<reference evidence="9 12" key="2">
    <citation type="submission" date="2020-08" db="EMBL/GenBank/DDBJ databases">
        <title>Genomic Encyclopedia of Type Strains, Phase IV (KMG-IV): sequencing the most valuable type-strain genomes for metagenomic binning, comparative biology and taxonomic classification.</title>
        <authorList>
            <person name="Goeker M."/>
        </authorList>
    </citation>
    <scope>NUCLEOTIDE SEQUENCE [LARGE SCALE GENOMIC DNA]</scope>
    <source>
        <strain evidence="9 12">DSM 100021</strain>
    </source>
</reference>
<evidence type="ECO:0000256" key="8">
    <source>
        <dbReference type="HAMAP-Rule" id="MF_00158"/>
    </source>
</evidence>
<comment type="similarity">
    <text evidence="2 8">Belongs to the pantothenate synthetase family.</text>
</comment>
<feature type="active site" description="Proton donor" evidence="8">
    <location>
        <position position="37"/>
    </location>
</feature>
<dbReference type="GO" id="GO:0004592">
    <property type="term" value="F:pantoate-beta-alanine ligase activity"/>
    <property type="evidence" value="ECO:0007669"/>
    <property type="project" value="UniProtKB-UniRule"/>
</dbReference>
<keyword evidence="8" id="KW-0963">Cytoplasm</keyword>
<dbReference type="UniPathway" id="UPA00028">
    <property type="reaction ID" value="UER00005"/>
</dbReference>
<keyword evidence="5 8" id="KW-0547">Nucleotide-binding</keyword>
<dbReference type="Proteomes" id="UP000544107">
    <property type="component" value="Unassembled WGS sequence"/>
</dbReference>
<dbReference type="EC" id="6.3.2.1" evidence="8"/>
<dbReference type="HAMAP" id="MF_00158">
    <property type="entry name" value="PanC"/>
    <property type="match status" value="1"/>
</dbReference>
<dbReference type="Gene3D" id="3.30.1300.10">
    <property type="entry name" value="Pantoate-beta-alanine ligase, C-terminal domain"/>
    <property type="match status" value="1"/>
</dbReference>
<evidence type="ECO:0000313" key="12">
    <source>
        <dbReference type="Proteomes" id="UP000544107"/>
    </source>
</evidence>
<dbReference type="EMBL" id="MKIN01000022">
    <property type="protein sequence ID" value="OLP49120.1"/>
    <property type="molecule type" value="Genomic_DNA"/>
</dbReference>
<gene>
    <name evidence="8" type="primary">panC</name>
    <name evidence="10" type="ORF">BJF91_18685</name>
    <name evidence="9" type="ORF">GGQ71_000356</name>
</gene>
<dbReference type="PANTHER" id="PTHR21299">
    <property type="entry name" value="CYTIDYLATE KINASE/PANTOATE-BETA-ALANINE LIGASE"/>
    <property type="match status" value="1"/>
</dbReference>
<feature type="binding site" evidence="8">
    <location>
        <begin position="184"/>
        <end position="187"/>
    </location>
    <ligand>
        <name>ATP</name>
        <dbReference type="ChEBI" id="CHEBI:30616"/>
    </ligand>
</feature>
<organism evidence="10 11">
    <name type="scientific">Allorhizobium taibaishanense</name>
    <dbReference type="NCBI Taxonomy" id="887144"/>
    <lineage>
        <taxon>Bacteria</taxon>
        <taxon>Pseudomonadati</taxon>
        <taxon>Pseudomonadota</taxon>
        <taxon>Alphaproteobacteria</taxon>
        <taxon>Hyphomicrobiales</taxon>
        <taxon>Rhizobiaceae</taxon>
        <taxon>Rhizobium/Agrobacterium group</taxon>
        <taxon>Allorhizobium</taxon>
    </lineage>
</organism>
<keyword evidence="11" id="KW-1185">Reference proteome</keyword>
<keyword evidence="4 8" id="KW-0566">Pantothenate biosynthesis</keyword>
<dbReference type="OrthoDB" id="9773087at2"/>
<evidence type="ECO:0000256" key="6">
    <source>
        <dbReference type="ARBA" id="ARBA00022840"/>
    </source>
</evidence>
<comment type="miscellaneous">
    <text evidence="8">The reaction proceeds by a bi uni uni bi ping pong mechanism.</text>
</comment>
<reference evidence="10 11" key="1">
    <citation type="submission" date="2016-09" db="EMBL/GenBank/DDBJ databases">
        <title>Rhizobium oryziradicis sp. nov., isolated from the root of rice.</title>
        <authorList>
            <person name="Zhao J."/>
            <person name="Zhang X."/>
        </authorList>
    </citation>
    <scope>NUCLEOTIDE SEQUENCE [LARGE SCALE GENOMIC DNA]</scope>
    <source>
        <strain evidence="10 11">14971</strain>
    </source>
</reference>
<comment type="catalytic activity">
    <reaction evidence="7 8">
        <text>(R)-pantoate + beta-alanine + ATP = (R)-pantothenate + AMP + diphosphate + H(+)</text>
        <dbReference type="Rhea" id="RHEA:10912"/>
        <dbReference type="ChEBI" id="CHEBI:15378"/>
        <dbReference type="ChEBI" id="CHEBI:15980"/>
        <dbReference type="ChEBI" id="CHEBI:29032"/>
        <dbReference type="ChEBI" id="CHEBI:30616"/>
        <dbReference type="ChEBI" id="CHEBI:33019"/>
        <dbReference type="ChEBI" id="CHEBI:57966"/>
        <dbReference type="ChEBI" id="CHEBI:456215"/>
        <dbReference type="EC" id="6.3.2.1"/>
    </reaction>
</comment>
<dbReference type="Pfam" id="PF02569">
    <property type="entry name" value="Pantoate_ligase"/>
    <property type="match status" value="1"/>
</dbReference>
<evidence type="ECO:0000256" key="5">
    <source>
        <dbReference type="ARBA" id="ARBA00022741"/>
    </source>
</evidence>
<keyword evidence="3 8" id="KW-0436">Ligase</keyword>
<sequence length="293" mass="32241">MEIVTTIATLRARLALSRKAGQSIGFVPTMGYLHKGHLTLVERSRAENPVNVVSIFVNPLQFGRGEDLEKYPRDLERDAALLDAAGVDVLFAPEVKEMYPRPMQTVVDLPELGGELEGAARPGHFAGVATVVSKLFNIVQPDAAYFGLKDYQQVAIIRRMVEDMAIPVRIVPVETVREVDGLAFSSRNVYLSREERAAAVIVPRALDEAERLHRAGLNDPEEMETTLTAFIASEPLARPGVISVRHPDTLAPLQRLDQSFLVLLYVEIGTTKLLDNRVIEVAANPGSQKEIIA</sequence>
<dbReference type="Proteomes" id="UP000185598">
    <property type="component" value="Unassembled WGS sequence"/>
</dbReference>
<evidence type="ECO:0000256" key="2">
    <source>
        <dbReference type="ARBA" id="ARBA00009256"/>
    </source>
</evidence>
<evidence type="ECO:0000256" key="7">
    <source>
        <dbReference type="ARBA" id="ARBA00048258"/>
    </source>
</evidence>
<proteinExistence type="inferred from homology"/>
<dbReference type="GO" id="GO:0005829">
    <property type="term" value="C:cytosol"/>
    <property type="evidence" value="ECO:0007669"/>
    <property type="project" value="TreeGrafter"/>
</dbReference>
<dbReference type="Gene3D" id="3.40.50.620">
    <property type="entry name" value="HUPs"/>
    <property type="match status" value="1"/>
</dbReference>
<comment type="function">
    <text evidence="8">Catalyzes the condensation of pantoate with beta-alanine in an ATP-dependent reaction via a pantoyl-adenylate intermediate.</text>
</comment>
<dbReference type="FunFam" id="3.40.50.620:FF:000013">
    <property type="entry name" value="Pantothenate synthetase"/>
    <property type="match status" value="1"/>
</dbReference>
<feature type="binding site" evidence="8">
    <location>
        <position position="153"/>
    </location>
    <ligand>
        <name>(R)-pantoate</name>
        <dbReference type="ChEBI" id="CHEBI:15980"/>
    </ligand>
</feature>
<feature type="binding site" evidence="8">
    <location>
        <position position="61"/>
    </location>
    <ligand>
        <name>beta-alanine</name>
        <dbReference type="ChEBI" id="CHEBI:57966"/>
    </ligand>
</feature>
<dbReference type="InterPro" id="IPR003721">
    <property type="entry name" value="Pantoate_ligase"/>
</dbReference>
<evidence type="ECO:0000256" key="3">
    <source>
        <dbReference type="ARBA" id="ARBA00022598"/>
    </source>
</evidence>
<dbReference type="STRING" id="887144.BJF91_18685"/>
<feature type="binding site" evidence="8">
    <location>
        <position position="61"/>
    </location>
    <ligand>
        <name>(R)-pantoate</name>
        <dbReference type="ChEBI" id="CHEBI:15980"/>
    </ligand>
</feature>
<accession>A0A1Q9A3E7</accession>
<dbReference type="CDD" id="cd00560">
    <property type="entry name" value="PanC"/>
    <property type="match status" value="1"/>
</dbReference>
<comment type="caution">
    <text evidence="10">The sequence shown here is derived from an EMBL/GenBank/DDBJ whole genome shotgun (WGS) entry which is preliminary data.</text>
</comment>
<protein>
    <recommendedName>
        <fullName evidence="8">Pantothenate synthetase</fullName>
        <shortName evidence="8">PS</shortName>
        <ecNumber evidence="8">6.3.2.1</ecNumber>
    </recommendedName>
    <alternativeName>
        <fullName evidence="8">Pantoate--beta-alanine ligase</fullName>
    </alternativeName>
    <alternativeName>
        <fullName evidence="8">Pantoate-activating enzyme</fullName>
    </alternativeName>
</protein>
<feature type="binding site" evidence="8">
    <location>
        <begin position="30"/>
        <end position="37"/>
    </location>
    <ligand>
        <name>ATP</name>
        <dbReference type="ChEBI" id="CHEBI:30616"/>
    </ligand>
</feature>
<comment type="subcellular location">
    <subcellularLocation>
        <location evidence="8">Cytoplasm</location>
    </subcellularLocation>
</comment>
<evidence type="ECO:0000313" key="11">
    <source>
        <dbReference type="Proteomes" id="UP000185598"/>
    </source>
</evidence>
<name>A0A1Q9A3E7_9HYPH</name>
<dbReference type="InterPro" id="IPR042176">
    <property type="entry name" value="Pantoate_ligase_C"/>
</dbReference>
<dbReference type="AlphaFoldDB" id="A0A1Q9A3E7"/>
<dbReference type="RefSeq" id="WP_075614912.1">
    <property type="nucleotide sequence ID" value="NZ_JACIED010000001.1"/>
</dbReference>
<evidence type="ECO:0000313" key="10">
    <source>
        <dbReference type="EMBL" id="OLP49120.1"/>
    </source>
</evidence>
<comment type="subunit">
    <text evidence="8">Homodimer.</text>
</comment>
<dbReference type="InterPro" id="IPR014729">
    <property type="entry name" value="Rossmann-like_a/b/a_fold"/>
</dbReference>
<dbReference type="GO" id="GO:0015940">
    <property type="term" value="P:pantothenate biosynthetic process"/>
    <property type="evidence" value="ECO:0007669"/>
    <property type="project" value="UniProtKB-UniRule"/>
</dbReference>
<evidence type="ECO:0000256" key="1">
    <source>
        <dbReference type="ARBA" id="ARBA00004990"/>
    </source>
</evidence>
<feature type="binding site" evidence="8">
    <location>
        <position position="176"/>
    </location>
    <ligand>
        <name>ATP</name>
        <dbReference type="ChEBI" id="CHEBI:30616"/>
    </ligand>
</feature>